<dbReference type="Pfam" id="PF00583">
    <property type="entry name" value="Acetyltransf_1"/>
    <property type="match status" value="1"/>
</dbReference>
<dbReference type="EMBL" id="JAFEKC020000024">
    <property type="protein sequence ID" value="KAK0507262.1"/>
    <property type="molecule type" value="Genomic_DNA"/>
</dbReference>
<dbReference type="InterPro" id="IPR016181">
    <property type="entry name" value="Acyl_CoA_acyltransferase"/>
</dbReference>
<keyword evidence="1" id="KW-0808">Transferase</keyword>
<feature type="compositionally biased region" description="Pro residues" evidence="3">
    <location>
        <begin position="27"/>
        <end position="38"/>
    </location>
</feature>
<accession>A0AA39QQH0</accession>
<evidence type="ECO:0000256" key="1">
    <source>
        <dbReference type="ARBA" id="ARBA00022679"/>
    </source>
</evidence>
<dbReference type="Proteomes" id="UP001166286">
    <property type="component" value="Unassembled WGS sequence"/>
</dbReference>
<evidence type="ECO:0000313" key="6">
    <source>
        <dbReference type="Proteomes" id="UP001166286"/>
    </source>
</evidence>
<keyword evidence="6" id="KW-1185">Reference proteome</keyword>
<comment type="caution">
    <text evidence="5">The sequence shown here is derived from an EMBL/GenBank/DDBJ whole genome shotgun (WGS) entry which is preliminary data.</text>
</comment>
<gene>
    <name evidence="5" type="ORF">JMJ35_010300</name>
</gene>
<dbReference type="GO" id="GO:0007064">
    <property type="term" value="P:mitotic sister chromatid cohesion"/>
    <property type="evidence" value="ECO:0007669"/>
    <property type="project" value="TreeGrafter"/>
</dbReference>
<dbReference type="PANTHER" id="PTHR42919:SF8">
    <property type="entry name" value="N-ALPHA-ACETYLTRANSFERASE 50"/>
    <property type="match status" value="1"/>
</dbReference>
<reference evidence="5" key="1">
    <citation type="submission" date="2023-03" db="EMBL/GenBank/DDBJ databases">
        <title>Complete genome of Cladonia borealis.</title>
        <authorList>
            <person name="Park H."/>
        </authorList>
    </citation>
    <scope>NUCLEOTIDE SEQUENCE</scope>
    <source>
        <strain evidence="5">ANT050790</strain>
    </source>
</reference>
<feature type="domain" description="N-acetyltransferase" evidence="4">
    <location>
        <begin position="40"/>
        <end position="207"/>
    </location>
</feature>
<dbReference type="AlphaFoldDB" id="A0AA39QQH0"/>
<proteinExistence type="predicted"/>
<keyword evidence="2" id="KW-0012">Acyltransferase</keyword>
<evidence type="ECO:0000256" key="3">
    <source>
        <dbReference type="SAM" id="MobiDB-lite"/>
    </source>
</evidence>
<dbReference type="GO" id="GO:0031415">
    <property type="term" value="C:NatA complex"/>
    <property type="evidence" value="ECO:0007669"/>
    <property type="project" value="TreeGrafter"/>
</dbReference>
<dbReference type="InterPro" id="IPR000182">
    <property type="entry name" value="GNAT_dom"/>
</dbReference>
<dbReference type="GO" id="GO:0016747">
    <property type="term" value="F:acyltransferase activity, transferring groups other than amino-acyl groups"/>
    <property type="evidence" value="ECO:0007669"/>
    <property type="project" value="InterPro"/>
</dbReference>
<feature type="region of interest" description="Disordered" evidence="3">
    <location>
        <begin position="19"/>
        <end position="40"/>
    </location>
</feature>
<name>A0AA39QQH0_9LECA</name>
<evidence type="ECO:0000313" key="5">
    <source>
        <dbReference type="EMBL" id="KAK0507262.1"/>
    </source>
</evidence>
<protein>
    <recommendedName>
        <fullName evidence="4">N-acetyltransferase domain-containing protein</fullName>
    </recommendedName>
</protein>
<organism evidence="5 6">
    <name type="scientific">Cladonia borealis</name>
    <dbReference type="NCBI Taxonomy" id="184061"/>
    <lineage>
        <taxon>Eukaryota</taxon>
        <taxon>Fungi</taxon>
        <taxon>Dikarya</taxon>
        <taxon>Ascomycota</taxon>
        <taxon>Pezizomycotina</taxon>
        <taxon>Lecanoromycetes</taxon>
        <taxon>OSLEUM clade</taxon>
        <taxon>Lecanoromycetidae</taxon>
        <taxon>Lecanorales</taxon>
        <taxon>Lecanorineae</taxon>
        <taxon>Cladoniaceae</taxon>
        <taxon>Cladonia</taxon>
    </lineage>
</organism>
<evidence type="ECO:0000256" key="2">
    <source>
        <dbReference type="ARBA" id="ARBA00023315"/>
    </source>
</evidence>
<dbReference type="InterPro" id="IPR051556">
    <property type="entry name" value="N-term/lysine_N-AcTrnsfr"/>
</dbReference>
<sequence>MAPSAQNSIQPHVNGLQLPSASYTEQKPPPNATKPLPPNLTIEPVTTKTLQAYRRLITLLLPIRYPDKFYHESLENATPDSIALCVLWHEPGTPDPKVIAGIQCRRVETPISPSSTFPTSPTTQQTLYIQTLATLAPYRSLGVATALLDAVITTAIRRYEHVTSVYAHVWEANTDALEWYGKRGFEIEKGVVEGYYRKLRPMGARIVRRRLGVGDYLGVGEGVGDREDG</sequence>
<dbReference type="Gene3D" id="3.40.630.30">
    <property type="match status" value="1"/>
</dbReference>
<dbReference type="PROSITE" id="PS51186">
    <property type="entry name" value="GNAT"/>
    <property type="match status" value="1"/>
</dbReference>
<dbReference type="CDD" id="cd04301">
    <property type="entry name" value="NAT_SF"/>
    <property type="match status" value="1"/>
</dbReference>
<dbReference type="PANTHER" id="PTHR42919">
    <property type="entry name" value="N-ALPHA-ACETYLTRANSFERASE"/>
    <property type="match status" value="1"/>
</dbReference>
<evidence type="ECO:0000259" key="4">
    <source>
        <dbReference type="PROSITE" id="PS51186"/>
    </source>
</evidence>
<dbReference type="SUPFAM" id="SSF55729">
    <property type="entry name" value="Acyl-CoA N-acyltransferases (Nat)"/>
    <property type="match status" value="1"/>
</dbReference>